<dbReference type="Proteomes" id="UP001279410">
    <property type="component" value="Unassembled WGS sequence"/>
</dbReference>
<keyword evidence="3" id="KW-1185">Reference proteome</keyword>
<accession>A0AAD3NJH1</accession>
<reference evidence="2" key="1">
    <citation type="submission" date="2022-08" db="EMBL/GenBank/DDBJ databases">
        <title>Genome sequencing of akame (Lates japonicus).</title>
        <authorList>
            <person name="Hashiguchi Y."/>
            <person name="Takahashi H."/>
        </authorList>
    </citation>
    <scope>NUCLEOTIDE SEQUENCE</scope>
    <source>
        <strain evidence="2">Kochi</strain>
    </source>
</reference>
<evidence type="ECO:0000313" key="2">
    <source>
        <dbReference type="EMBL" id="GLD73583.1"/>
    </source>
</evidence>
<evidence type="ECO:0000313" key="3">
    <source>
        <dbReference type="Proteomes" id="UP001279410"/>
    </source>
</evidence>
<name>A0AAD3NJH1_LATJO</name>
<keyword evidence="1" id="KW-0812">Transmembrane</keyword>
<dbReference type="AlphaFoldDB" id="A0AAD3NJH1"/>
<keyword evidence="1" id="KW-1133">Transmembrane helix</keyword>
<evidence type="ECO:0000256" key="1">
    <source>
        <dbReference type="SAM" id="Phobius"/>
    </source>
</evidence>
<gene>
    <name evidence="2" type="ORF">AKAME5_002490800</name>
</gene>
<protein>
    <submittedName>
        <fullName evidence="2">Hemicentin-1-like protein</fullName>
    </submittedName>
</protein>
<comment type="caution">
    <text evidence="2">The sequence shown here is derived from an EMBL/GenBank/DDBJ whole genome shotgun (WGS) entry which is preliminary data.</text>
</comment>
<keyword evidence="1" id="KW-0472">Membrane</keyword>
<organism evidence="2 3">
    <name type="scientific">Lates japonicus</name>
    <name type="common">Japanese lates</name>
    <dbReference type="NCBI Taxonomy" id="270547"/>
    <lineage>
        <taxon>Eukaryota</taxon>
        <taxon>Metazoa</taxon>
        <taxon>Chordata</taxon>
        <taxon>Craniata</taxon>
        <taxon>Vertebrata</taxon>
        <taxon>Euteleostomi</taxon>
        <taxon>Actinopterygii</taxon>
        <taxon>Neopterygii</taxon>
        <taxon>Teleostei</taxon>
        <taxon>Neoteleostei</taxon>
        <taxon>Acanthomorphata</taxon>
        <taxon>Carangaria</taxon>
        <taxon>Carangaria incertae sedis</taxon>
        <taxon>Centropomidae</taxon>
        <taxon>Lates</taxon>
    </lineage>
</organism>
<sequence>MMGWMEGEQQRRWDKERVQQRREQWTEGGGVCTSLEGSLKFLSERKNPAEGETDRLNHWIKMFILIWATLIFFVRGNNAGTASFPGGKQHCTQNDYCKNCGIIISGVRESDAGSYQLRVGGFLNVVKTGFTFESKANITVIDPAQHCGPCSTVLPWAIAGVSLIVNIIYTVCVVFLWDANKKLKANQEESRYVALQKTDSSPVYDVIGEPLN</sequence>
<dbReference type="EMBL" id="BRZM01001674">
    <property type="protein sequence ID" value="GLD73583.1"/>
    <property type="molecule type" value="Genomic_DNA"/>
</dbReference>
<feature type="transmembrane region" description="Helical" evidence="1">
    <location>
        <begin position="153"/>
        <end position="177"/>
    </location>
</feature>
<proteinExistence type="predicted"/>